<protein>
    <recommendedName>
        <fullName evidence="4">Ubiquitin-like protease family profile domain-containing protein</fullName>
    </recommendedName>
</protein>
<evidence type="ECO:0008006" key="4">
    <source>
        <dbReference type="Google" id="ProtNLM"/>
    </source>
</evidence>
<feature type="compositionally biased region" description="Polar residues" evidence="1">
    <location>
        <begin position="26"/>
        <end position="35"/>
    </location>
</feature>
<dbReference type="AlphaFoldDB" id="A0A9X0AXW4"/>
<sequence>MLFEKDPLMDPSGGLPARNAPFHTPETASTHSISRQGRAQMFHPLPANIDKIVRHQWMKRFKMLKDNQTARANSRPGATEISVPALKTIVTTPLPSESNVGTGTKLSDLGVFFSLAPGNGMLAETSDGMVEFICDYANRWHSALSSEDIDGVTPNRHLPGTVPMFAYLPSHFEKTMKKGTKHAVAELTKKFSREEFWQLRYLFIIVQSGTDRVDQFGHVAVCVISPEAKTIDYLCSSDDDGLIRGEGAECVETFISLLTQYLGHQAPLAQRFNPCDWRLRTGRSEVQHKDKPDCGMYMICNIMCLAFGWDLSYGRRGGHEMANRRIRLVADLLNGGFRGYNNTENAHNAFYYPLNNIKPPNSLSENFVPILQYPGLMIRETLTSDVRHRSPVYYGCPDKETLYEHCVRNARFYPKFDTQEVSGLGISFATFLSWVERYDLAREKGVPPFPKPYLVDGSNGNSIWIPPNSDWPTRKLW</sequence>
<evidence type="ECO:0000256" key="1">
    <source>
        <dbReference type="SAM" id="MobiDB-lite"/>
    </source>
</evidence>
<comment type="caution">
    <text evidence="2">The sequence shown here is derived from an EMBL/GenBank/DDBJ whole genome shotgun (WGS) entry which is preliminary data.</text>
</comment>
<gene>
    <name evidence="2" type="ORF">OCU04_001091</name>
</gene>
<evidence type="ECO:0000313" key="2">
    <source>
        <dbReference type="EMBL" id="KAJ8070720.1"/>
    </source>
</evidence>
<evidence type="ECO:0000313" key="3">
    <source>
        <dbReference type="Proteomes" id="UP001152300"/>
    </source>
</evidence>
<dbReference type="InterPro" id="IPR038765">
    <property type="entry name" value="Papain-like_cys_pep_sf"/>
</dbReference>
<proteinExistence type="predicted"/>
<organism evidence="2 3">
    <name type="scientific">Sclerotinia nivalis</name>
    <dbReference type="NCBI Taxonomy" id="352851"/>
    <lineage>
        <taxon>Eukaryota</taxon>
        <taxon>Fungi</taxon>
        <taxon>Dikarya</taxon>
        <taxon>Ascomycota</taxon>
        <taxon>Pezizomycotina</taxon>
        <taxon>Leotiomycetes</taxon>
        <taxon>Helotiales</taxon>
        <taxon>Sclerotiniaceae</taxon>
        <taxon>Sclerotinia</taxon>
    </lineage>
</organism>
<dbReference type="Gene3D" id="3.40.395.10">
    <property type="entry name" value="Adenoviral Proteinase, Chain A"/>
    <property type="match status" value="1"/>
</dbReference>
<dbReference type="SUPFAM" id="SSF54001">
    <property type="entry name" value="Cysteine proteinases"/>
    <property type="match status" value="1"/>
</dbReference>
<name>A0A9X0AXW4_9HELO</name>
<dbReference type="EMBL" id="JAPEIS010000001">
    <property type="protein sequence ID" value="KAJ8070720.1"/>
    <property type="molecule type" value="Genomic_DNA"/>
</dbReference>
<accession>A0A9X0AXW4</accession>
<reference evidence="2" key="1">
    <citation type="submission" date="2022-11" db="EMBL/GenBank/DDBJ databases">
        <title>Genome Resource of Sclerotinia nivalis Strain SnTB1, a Plant Pathogen Isolated from American Ginseng.</title>
        <authorList>
            <person name="Fan S."/>
        </authorList>
    </citation>
    <scope>NUCLEOTIDE SEQUENCE</scope>
    <source>
        <strain evidence="2">SnTB1</strain>
    </source>
</reference>
<dbReference type="OrthoDB" id="1939479at2759"/>
<dbReference type="Proteomes" id="UP001152300">
    <property type="component" value="Unassembled WGS sequence"/>
</dbReference>
<feature type="region of interest" description="Disordered" evidence="1">
    <location>
        <begin position="1"/>
        <end position="35"/>
    </location>
</feature>
<keyword evidence="3" id="KW-1185">Reference proteome</keyword>